<comment type="caution">
    <text evidence="2">The sequence shown here is derived from an EMBL/GenBank/DDBJ whole genome shotgun (WGS) entry which is preliminary data.</text>
</comment>
<organism evidence="2 3">
    <name type="scientific">Quercus suber</name>
    <name type="common">Cork oak</name>
    <dbReference type="NCBI Taxonomy" id="58331"/>
    <lineage>
        <taxon>Eukaryota</taxon>
        <taxon>Viridiplantae</taxon>
        <taxon>Streptophyta</taxon>
        <taxon>Embryophyta</taxon>
        <taxon>Tracheophyta</taxon>
        <taxon>Spermatophyta</taxon>
        <taxon>Magnoliopsida</taxon>
        <taxon>eudicotyledons</taxon>
        <taxon>Gunneridae</taxon>
        <taxon>Pentapetalae</taxon>
        <taxon>rosids</taxon>
        <taxon>fabids</taxon>
        <taxon>Fagales</taxon>
        <taxon>Fagaceae</taxon>
        <taxon>Quercus</taxon>
    </lineage>
</organism>
<gene>
    <name evidence="2" type="ORF">CFP56_019951</name>
</gene>
<evidence type="ECO:0000313" key="3">
    <source>
        <dbReference type="Proteomes" id="UP000237347"/>
    </source>
</evidence>
<name>A0AAW0KG17_QUESU</name>
<dbReference type="Pfam" id="PF07734">
    <property type="entry name" value="FBA_1"/>
    <property type="match status" value="1"/>
</dbReference>
<keyword evidence="3" id="KW-1185">Reference proteome</keyword>
<dbReference type="Proteomes" id="UP000237347">
    <property type="component" value="Unassembled WGS sequence"/>
</dbReference>
<dbReference type="AlphaFoldDB" id="A0AAW0KG17"/>
<proteinExistence type="predicted"/>
<protein>
    <submittedName>
        <fullName evidence="2">F-box protein</fullName>
    </submittedName>
</protein>
<reference evidence="2 3" key="1">
    <citation type="journal article" date="2018" name="Sci. Data">
        <title>The draft genome sequence of cork oak.</title>
        <authorList>
            <person name="Ramos A.M."/>
            <person name="Usie A."/>
            <person name="Barbosa P."/>
            <person name="Barros P.M."/>
            <person name="Capote T."/>
            <person name="Chaves I."/>
            <person name="Simoes F."/>
            <person name="Abreu I."/>
            <person name="Carrasquinho I."/>
            <person name="Faro C."/>
            <person name="Guimaraes J.B."/>
            <person name="Mendonca D."/>
            <person name="Nobrega F."/>
            <person name="Rodrigues L."/>
            <person name="Saibo N.J.M."/>
            <person name="Varela M.C."/>
            <person name="Egas C."/>
            <person name="Matos J."/>
            <person name="Miguel C.M."/>
            <person name="Oliveira M.M."/>
            <person name="Ricardo C.P."/>
            <person name="Goncalves S."/>
        </authorList>
    </citation>
    <scope>NUCLEOTIDE SEQUENCE [LARGE SCALE GENOMIC DNA]</scope>
    <source>
        <strain evidence="3">cv. HL8</strain>
    </source>
</reference>
<feature type="domain" description="F-box associated beta-propeller type 1" evidence="1">
    <location>
        <begin position="43"/>
        <end position="157"/>
    </location>
</feature>
<dbReference type="EMBL" id="PKMF04000308">
    <property type="protein sequence ID" value="KAK7838353.1"/>
    <property type="molecule type" value="Genomic_DNA"/>
</dbReference>
<sequence>MTRGHYMLNDKFVGFGFDSRSGDFEIIRIYSDCVAECMAGLTQEDDVDDNRIVAFDFSTEVFNMTPLPDKSVIGSWRSLVLLNGFIAMVIYSSMSDNLGFEIWVLLEFGVEESWTKLLTIDPSLDLKRPLLFWKSGQIFMENTKGQLVLYDPFTQTTKNFQLDGHEGPLRVVPYTV</sequence>
<evidence type="ECO:0000313" key="2">
    <source>
        <dbReference type="EMBL" id="KAK7838353.1"/>
    </source>
</evidence>
<accession>A0AAW0KG17</accession>
<dbReference type="InterPro" id="IPR006527">
    <property type="entry name" value="F-box-assoc_dom_typ1"/>
</dbReference>
<evidence type="ECO:0000259" key="1">
    <source>
        <dbReference type="Pfam" id="PF07734"/>
    </source>
</evidence>